<accession>A0A3A8KJZ1</accession>
<keyword evidence="2" id="KW-1185">Reference proteome</keyword>
<protein>
    <submittedName>
        <fullName evidence="1">Uncharacterized protein</fullName>
    </submittedName>
</protein>
<comment type="caution">
    <text evidence="1">The sequence shown here is derived from an EMBL/GenBank/DDBJ whole genome shotgun (WGS) entry which is preliminary data.</text>
</comment>
<evidence type="ECO:0000313" key="2">
    <source>
        <dbReference type="Proteomes" id="UP000268313"/>
    </source>
</evidence>
<sequence>MGLKVVTTAKAYDELDGSSVGTERITPARCQYAGMNKTPFDGVMLALLRAGADDESWEVYEPTHHASGCTAPAVSKARLAEAKAAFAKANMPMDKEVPFTATPDAKGRMSLKLGDRTVVLQAVEKDEACDAEAQPEKVKASHCDEANDRILIVTVLADGKPVHESWGTYTASYAGHASLKVMGAFVSGTKVLLLQRFTVGSGMKGPSEASTTLSVSPVLDFAP</sequence>
<dbReference type="Proteomes" id="UP000268313">
    <property type="component" value="Unassembled WGS sequence"/>
</dbReference>
<evidence type="ECO:0000313" key="1">
    <source>
        <dbReference type="EMBL" id="RKH07697.1"/>
    </source>
</evidence>
<proteinExistence type="predicted"/>
<name>A0A3A8KJZ1_9BACT</name>
<gene>
    <name evidence="1" type="ORF">D7X32_01080</name>
</gene>
<dbReference type="AlphaFoldDB" id="A0A3A8KJZ1"/>
<reference evidence="2" key="1">
    <citation type="submission" date="2018-09" db="EMBL/GenBank/DDBJ databases">
        <authorList>
            <person name="Livingstone P.G."/>
            <person name="Whitworth D.E."/>
        </authorList>
    </citation>
    <scope>NUCLEOTIDE SEQUENCE [LARGE SCALE GENOMIC DNA]</scope>
    <source>
        <strain evidence="2">CA043D</strain>
    </source>
</reference>
<dbReference type="EMBL" id="RAWE01000002">
    <property type="protein sequence ID" value="RKH07697.1"/>
    <property type="molecule type" value="Genomic_DNA"/>
</dbReference>
<organism evidence="1 2">
    <name type="scientific">Corallococcus carmarthensis</name>
    <dbReference type="NCBI Taxonomy" id="2316728"/>
    <lineage>
        <taxon>Bacteria</taxon>
        <taxon>Pseudomonadati</taxon>
        <taxon>Myxococcota</taxon>
        <taxon>Myxococcia</taxon>
        <taxon>Myxococcales</taxon>
        <taxon>Cystobacterineae</taxon>
        <taxon>Myxococcaceae</taxon>
        <taxon>Corallococcus</taxon>
    </lineage>
</organism>